<organism evidence="5 6">
    <name type="scientific">Microtus ochrogaster</name>
    <name type="common">Prairie vole</name>
    <dbReference type="NCBI Taxonomy" id="79684"/>
    <lineage>
        <taxon>Eukaryota</taxon>
        <taxon>Metazoa</taxon>
        <taxon>Chordata</taxon>
        <taxon>Craniata</taxon>
        <taxon>Vertebrata</taxon>
        <taxon>Euteleostomi</taxon>
        <taxon>Mammalia</taxon>
        <taxon>Eutheria</taxon>
        <taxon>Euarchontoglires</taxon>
        <taxon>Glires</taxon>
        <taxon>Rodentia</taxon>
        <taxon>Myomorpha</taxon>
        <taxon>Muroidea</taxon>
        <taxon>Cricetidae</taxon>
        <taxon>Arvicolinae</taxon>
        <taxon>Microtus</taxon>
    </lineage>
</organism>
<keyword evidence="3" id="KW-0547">Nucleotide-binding</keyword>
<proteinExistence type="predicted"/>
<protein>
    <submittedName>
        <fullName evidence="5">Putative tubulin polyglutamylase TTLL2</fullName>
    </submittedName>
</protein>
<evidence type="ECO:0000256" key="2">
    <source>
        <dbReference type="ARBA" id="ARBA00022598"/>
    </source>
</evidence>
<dbReference type="GO" id="GO:0005524">
    <property type="term" value="F:ATP binding"/>
    <property type="evidence" value="ECO:0007669"/>
    <property type="project" value="UniProtKB-KW"/>
</dbReference>
<dbReference type="GO" id="GO:0070740">
    <property type="term" value="F:tubulin-glutamic acid ligase activity"/>
    <property type="evidence" value="ECO:0007669"/>
    <property type="project" value="TreeGrafter"/>
</dbReference>
<dbReference type="PANTHER" id="PTHR12241:SF118">
    <property type="entry name" value="TUBULIN POLYGLUTAMYLASE TTLL2-RELATED"/>
    <property type="match status" value="1"/>
</dbReference>
<dbReference type="SUPFAM" id="SSF56059">
    <property type="entry name" value="Glutathione synthetase ATP-binding domain-like"/>
    <property type="match status" value="1"/>
</dbReference>
<dbReference type="EMBL" id="JAATJU010027268">
    <property type="protein sequence ID" value="KAH0500651.1"/>
    <property type="molecule type" value="Genomic_DNA"/>
</dbReference>
<dbReference type="Proteomes" id="UP000710432">
    <property type="component" value="Unassembled WGS sequence"/>
</dbReference>
<evidence type="ECO:0000256" key="1">
    <source>
        <dbReference type="ARBA" id="ARBA00001946"/>
    </source>
</evidence>
<dbReference type="GO" id="GO:0036064">
    <property type="term" value="C:ciliary basal body"/>
    <property type="evidence" value="ECO:0007669"/>
    <property type="project" value="TreeGrafter"/>
</dbReference>
<reference evidence="5" key="1">
    <citation type="submission" date="2020-03" db="EMBL/GenBank/DDBJ databases">
        <title>Studies in the Genomics of Life Span.</title>
        <authorList>
            <person name="Glass D."/>
        </authorList>
    </citation>
    <scope>NUCLEOTIDE SEQUENCE</scope>
    <source>
        <strain evidence="5">LTLLF</strain>
        <tissue evidence="5">Muscle</tissue>
    </source>
</reference>
<name>A0A8J6FVD2_MICOH</name>
<gene>
    <name evidence="5" type="ORF">LTLLF_107405</name>
</gene>
<dbReference type="InterPro" id="IPR004344">
    <property type="entry name" value="TTL/TTLL_fam"/>
</dbReference>
<accession>A0A8J6FVD2</accession>
<dbReference type="Pfam" id="PF03133">
    <property type="entry name" value="TTL"/>
    <property type="match status" value="1"/>
</dbReference>
<evidence type="ECO:0000256" key="4">
    <source>
        <dbReference type="ARBA" id="ARBA00022840"/>
    </source>
</evidence>
<dbReference type="PANTHER" id="PTHR12241">
    <property type="entry name" value="TUBULIN POLYGLUTAMYLASE"/>
    <property type="match status" value="1"/>
</dbReference>
<evidence type="ECO:0000313" key="5">
    <source>
        <dbReference type="EMBL" id="KAH0500651.1"/>
    </source>
</evidence>
<comment type="cofactor">
    <cofactor evidence="1">
        <name>Mg(2+)</name>
        <dbReference type="ChEBI" id="CHEBI:18420"/>
    </cofactor>
</comment>
<dbReference type="Gene3D" id="3.30.470.20">
    <property type="entry name" value="ATP-grasp fold, B domain"/>
    <property type="match status" value="1"/>
</dbReference>
<dbReference type="GO" id="GO:0015631">
    <property type="term" value="F:tubulin binding"/>
    <property type="evidence" value="ECO:0007669"/>
    <property type="project" value="TreeGrafter"/>
</dbReference>
<comment type="caution">
    <text evidence="5">The sequence shown here is derived from an EMBL/GenBank/DDBJ whole genome shotgun (WGS) entry which is preliminary data.</text>
</comment>
<keyword evidence="2" id="KW-0436">Ligase</keyword>
<dbReference type="GO" id="GO:0000226">
    <property type="term" value="P:microtubule cytoskeleton organization"/>
    <property type="evidence" value="ECO:0007669"/>
    <property type="project" value="TreeGrafter"/>
</dbReference>
<sequence>MEDEAPGATLKPLVFRVDESAPRVVQSILLEHGCDQFDEQHQDMEEWNLFWRTSSFRMAEHVNVKPWQRLNHHPGTTTLNRKSCLAKSLAHMRRLYGKSLYEFTPLTFIMPRDYTKFVAEYFKEKQVLGTKPTYWICKPAELSRGREIIIFSDIRDLIFKGTHVVQKYIYNPLLVGRPLTIYMYREGLVRFATEKFDLGNLAHLTNSSINQSGASYEKIKEGVGQGCKLTLSRLFSYLRNWDVDDLRLWRKINHMVILTVLALAPTVPAAYNCFELFGFDILIDDNLKPWLLEVNDSPALSLDCSTDVSVK</sequence>
<evidence type="ECO:0000256" key="3">
    <source>
        <dbReference type="ARBA" id="ARBA00022741"/>
    </source>
</evidence>
<dbReference type="PROSITE" id="PS51221">
    <property type="entry name" value="TTL"/>
    <property type="match status" value="1"/>
</dbReference>
<evidence type="ECO:0000313" key="6">
    <source>
        <dbReference type="Proteomes" id="UP000710432"/>
    </source>
</evidence>
<dbReference type="AlphaFoldDB" id="A0A8J6FVD2"/>
<keyword evidence="4" id="KW-0067">ATP-binding</keyword>